<dbReference type="GO" id="GO:0016491">
    <property type="term" value="F:oxidoreductase activity"/>
    <property type="evidence" value="ECO:0007669"/>
    <property type="project" value="UniProtKB-KW"/>
</dbReference>
<dbReference type="InterPro" id="IPR006094">
    <property type="entry name" value="Oxid_FAD_bind_N"/>
</dbReference>
<evidence type="ECO:0000256" key="2">
    <source>
        <dbReference type="ARBA" id="ARBA00005466"/>
    </source>
</evidence>
<protein>
    <submittedName>
        <fullName evidence="7">Secreted FAD-linked oxidase</fullName>
    </submittedName>
</protein>
<proteinExistence type="inferred from homology"/>
<dbReference type="InterPro" id="IPR036318">
    <property type="entry name" value="FAD-bd_PCMH-like_sf"/>
</dbReference>
<keyword evidence="3" id="KW-0285">Flavoprotein</keyword>
<organism evidence="7 8">
    <name type="scientific">Frankia alni (strain DSM 45986 / CECT 9034 / ACN14a)</name>
    <dbReference type="NCBI Taxonomy" id="326424"/>
    <lineage>
        <taxon>Bacteria</taxon>
        <taxon>Bacillati</taxon>
        <taxon>Actinomycetota</taxon>
        <taxon>Actinomycetes</taxon>
        <taxon>Frankiales</taxon>
        <taxon>Frankiaceae</taxon>
        <taxon>Frankia</taxon>
    </lineage>
</organism>
<evidence type="ECO:0000256" key="5">
    <source>
        <dbReference type="ARBA" id="ARBA00023002"/>
    </source>
</evidence>
<dbReference type="InterPro" id="IPR012951">
    <property type="entry name" value="BBE"/>
</dbReference>
<dbReference type="PANTHER" id="PTHR42973:SF39">
    <property type="entry name" value="FAD-BINDING PCMH-TYPE DOMAIN-CONTAINING PROTEIN"/>
    <property type="match status" value="1"/>
</dbReference>
<reference evidence="7 8" key="1">
    <citation type="journal article" date="2007" name="Genome Res.">
        <title>Genome characteristics of facultatively symbiotic Frankia sp. strains reflect host range and host plant biogeography.</title>
        <authorList>
            <person name="Normand P."/>
            <person name="Lapierre P."/>
            <person name="Tisa L.S."/>
            <person name="Gogarten J.P."/>
            <person name="Alloisio N."/>
            <person name="Bagnarol E."/>
            <person name="Bassi C.A."/>
            <person name="Berry A.M."/>
            <person name="Bickhart D.M."/>
            <person name="Choisne N."/>
            <person name="Couloux A."/>
            <person name="Cournoyer B."/>
            <person name="Cruveiller S."/>
            <person name="Daubin V."/>
            <person name="Demange N."/>
            <person name="Francino M.P."/>
            <person name="Goltsman E."/>
            <person name="Huang Y."/>
            <person name="Kopp O.R."/>
            <person name="Labarre L."/>
            <person name="Lapidus A."/>
            <person name="Lavire C."/>
            <person name="Marechal J."/>
            <person name="Martinez M."/>
            <person name="Mastronunzio J.E."/>
            <person name="Mullin B.C."/>
            <person name="Niemann J."/>
            <person name="Pujic P."/>
            <person name="Rawnsley T."/>
            <person name="Rouy Z."/>
            <person name="Schenowitz C."/>
            <person name="Sellstedt A."/>
            <person name="Tavares F."/>
            <person name="Tomkins J.P."/>
            <person name="Vallenet D."/>
            <person name="Valverde C."/>
            <person name="Wall L.G."/>
            <person name="Wang Y."/>
            <person name="Medigue C."/>
            <person name="Benson D.R."/>
        </authorList>
    </citation>
    <scope>NUCLEOTIDE SEQUENCE [LARGE SCALE GENOMIC DNA]</scope>
    <source>
        <strain evidence="8">DSM 45986 / CECT 9034 / ACN14a</strain>
    </source>
</reference>
<evidence type="ECO:0000256" key="4">
    <source>
        <dbReference type="ARBA" id="ARBA00022827"/>
    </source>
</evidence>
<dbReference type="SUPFAM" id="SSF56176">
    <property type="entry name" value="FAD-binding/transporter-associated domain-like"/>
    <property type="match status" value="1"/>
</dbReference>
<gene>
    <name evidence="7" type="ordered locus">FRAAL4636</name>
</gene>
<dbReference type="eggNOG" id="COG0277">
    <property type="taxonomic scope" value="Bacteria"/>
</dbReference>
<dbReference type="GO" id="GO:0071949">
    <property type="term" value="F:FAD binding"/>
    <property type="evidence" value="ECO:0007669"/>
    <property type="project" value="InterPro"/>
</dbReference>
<keyword evidence="4" id="KW-0274">FAD</keyword>
<dbReference type="InterPro" id="IPR016169">
    <property type="entry name" value="FAD-bd_PCMH_sub2"/>
</dbReference>
<keyword evidence="5" id="KW-0560">Oxidoreductase</keyword>
<keyword evidence="8" id="KW-1185">Reference proteome</keyword>
<comment type="similarity">
    <text evidence="2">Belongs to the oxygen-dependent FAD-linked oxidoreductase family.</text>
</comment>
<dbReference type="Gene3D" id="3.40.462.20">
    <property type="match status" value="1"/>
</dbReference>
<dbReference type="PANTHER" id="PTHR42973">
    <property type="entry name" value="BINDING OXIDOREDUCTASE, PUTATIVE (AFU_ORTHOLOGUE AFUA_1G17690)-RELATED"/>
    <property type="match status" value="1"/>
</dbReference>
<dbReference type="HOGENOM" id="CLU_018354_2_0_11"/>
<dbReference type="KEGG" id="fal:FRAAL4636"/>
<accession>Q0RGV8</accession>
<evidence type="ECO:0000259" key="6">
    <source>
        <dbReference type="PROSITE" id="PS51387"/>
    </source>
</evidence>
<dbReference type="AlphaFoldDB" id="Q0RGV8"/>
<dbReference type="OrthoDB" id="545125at2"/>
<comment type="cofactor">
    <cofactor evidence="1">
        <name>FAD</name>
        <dbReference type="ChEBI" id="CHEBI:57692"/>
    </cofactor>
</comment>
<dbReference type="EMBL" id="CT573213">
    <property type="protein sequence ID" value="CAJ63278.1"/>
    <property type="molecule type" value="Genomic_DNA"/>
</dbReference>
<feature type="domain" description="FAD-binding PCMH-type" evidence="6">
    <location>
        <begin position="47"/>
        <end position="234"/>
    </location>
</feature>
<dbReference type="InterPro" id="IPR016166">
    <property type="entry name" value="FAD-bd_PCMH"/>
</dbReference>
<evidence type="ECO:0000256" key="1">
    <source>
        <dbReference type="ARBA" id="ARBA00001974"/>
    </source>
</evidence>
<dbReference type="Gene3D" id="3.30.465.10">
    <property type="match status" value="1"/>
</dbReference>
<evidence type="ECO:0000256" key="3">
    <source>
        <dbReference type="ARBA" id="ARBA00022630"/>
    </source>
</evidence>
<sequence>MGSGALSLVDAGTARAASTAPAAPTSTSHGFGPVTIKSDDQRYGALITGDNQRWVGSPDYIQLVGSTQQVVDAVQTAVRNGLQLSVRSGGHCYEDFVANSAVRVVIDMSAMNAVYYDSAMKAFAVEAGARLLNVYEALYRGWGVTIPGGRCYSVGAGGHICGGGDGPLSRRFGIVVDHLYAIEIVVVDKSGTARSVVATREDNDPNRDLWWAHTGCGGGNYGIVTRYWMRSPAAKSDDPGSLLPKPPATMLMNGLSFSWSDLDQNKLSRLLQNFGGWHERNSAPDSPGVAVVSSLALNHKSNGSVSIFTLVEGSIPSPEKVLTDFINEIRNGVAAETGPMIRPTGELGPMPEIVKAQHLPWLQSVRYLATNSPVLTNPTLRADHKSAYLRKSFTAAETATIYKYLTSDSTNPNSMLLLLPFGGNINATQPSATAFPHRSSVMQALYQSFWSDPADDAKNLAWVRGFYSDVYAATGGVPVPNDRTDGCYINYADTDLSDPAYNSSKVPWHDLYYKENYPKLQQVKARWDPKNVFRHSQSIELPG</sequence>
<dbReference type="STRING" id="326424.FRAAL4636"/>
<name>Q0RGV8_FRAAA</name>
<dbReference type="Proteomes" id="UP000000657">
    <property type="component" value="Chromosome"/>
</dbReference>
<dbReference type="Pfam" id="PF08031">
    <property type="entry name" value="BBE"/>
    <property type="match status" value="1"/>
</dbReference>
<evidence type="ECO:0000313" key="8">
    <source>
        <dbReference type="Proteomes" id="UP000000657"/>
    </source>
</evidence>
<dbReference type="InterPro" id="IPR050416">
    <property type="entry name" value="FAD-linked_Oxidoreductase"/>
</dbReference>
<dbReference type="PROSITE" id="PS51387">
    <property type="entry name" value="FAD_PCMH"/>
    <property type="match status" value="1"/>
</dbReference>
<evidence type="ECO:0000313" key="7">
    <source>
        <dbReference type="EMBL" id="CAJ63278.1"/>
    </source>
</evidence>
<dbReference type="RefSeq" id="WP_011605752.1">
    <property type="nucleotide sequence ID" value="NC_008278.1"/>
</dbReference>
<dbReference type="Pfam" id="PF01565">
    <property type="entry name" value="FAD_binding_4"/>
    <property type="match status" value="1"/>
</dbReference>